<dbReference type="KEGG" id="bsed:DN745_12380"/>
<accession>A0A2Z4FR07</accession>
<keyword evidence="1" id="KW-0812">Transmembrane</keyword>
<gene>
    <name evidence="2" type="ORF">DN745_12380</name>
</gene>
<reference evidence="2 3" key="1">
    <citation type="submission" date="2018-06" db="EMBL/GenBank/DDBJ databases">
        <title>Lujinxingia sediminis gen. nov. sp. nov., a new facultative anaerobic member of the class Deltaproteobacteria, and proposal of Lujinxingaceae fam. nov.</title>
        <authorList>
            <person name="Guo L.-Y."/>
            <person name="Li C.-M."/>
            <person name="Wang S."/>
            <person name="Du Z.-J."/>
        </authorList>
    </citation>
    <scope>NUCLEOTIDE SEQUENCE [LARGE SCALE GENOMIC DNA]</scope>
    <source>
        <strain evidence="2 3">FA350</strain>
    </source>
</reference>
<name>A0A2Z4FR07_9DELT</name>
<feature type="transmembrane region" description="Helical" evidence="1">
    <location>
        <begin position="36"/>
        <end position="52"/>
    </location>
</feature>
<dbReference type="AlphaFoldDB" id="A0A2Z4FR07"/>
<keyword evidence="1" id="KW-1133">Transmembrane helix</keyword>
<dbReference type="Pfam" id="PF18936">
    <property type="entry name" value="DUF5684"/>
    <property type="match status" value="1"/>
</dbReference>
<dbReference type="Proteomes" id="UP000249799">
    <property type="component" value="Chromosome"/>
</dbReference>
<evidence type="ECO:0000256" key="1">
    <source>
        <dbReference type="SAM" id="Phobius"/>
    </source>
</evidence>
<keyword evidence="3" id="KW-1185">Reference proteome</keyword>
<organism evidence="2 3">
    <name type="scientific">Bradymonas sediminis</name>
    <dbReference type="NCBI Taxonomy" id="1548548"/>
    <lineage>
        <taxon>Bacteria</taxon>
        <taxon>Deltaproteobacteria</taxon>
        <taxon>Bradymonadales</taxon>
        <taxon>Bradymonadaceae</taxon>
        <taxon>Bradymonas</taxon>
    </lineage>
</organism>
<dbReference type="OrthoDB" id="3637276at2"/>
<evidence type="ECO:0000313" key="3">
    <source>
        <dbReference type="Proteomes" id="UP000249799"/>
    </source>
</evidence>
<protein>
    <submittedName>
        <fullName evidence="2">Signal peptidase I</fullName>
    </submittedName>
</protein>
<keyword evidence="1" id="KW-0472">Membrane</keyword>
<dbReference type="EMBL" id="CP030032">
    <property type="protein sequence ID" value="AWV91423.1"/>
    <property type="molecule type" value="Genomic_DNA"/>
</dbReference>
<feature type="transmembrane region" description="Helical" evidence="1">
    <location>
        <begin position="58"/>
        <end position="76"/>
    </location>
</feature>
<feature type="transmembrane region" description="Helical" evidence="1">
    <location>
        <begin position="88"/>
        <end position="108"/>
    </location>
</feature>
<evidence type="ECO:0000313" key="2">
    <source>
        <dbReference type="EMBL" id="AWV91423.1"/>
    </source>
</evidence>
<proteinExistence type="predicted"/>
<dbReference type="InterPro" id="IPR043739">
    <property type="entry name" value="DUF5684"/>
</dbReference>
<sequence>MIGMIVGLVFSLFALLLVVVMIAGLWKIFEKAGHPGWAAIVPIYNVFIMLQIVGRPTWWLVLFFIPMINGLIGIVLNIELAKAFGKDLVYGLGMVFLPFIFAPMLGFGDAQYQGPDPLF</sequence>
<feature type="transmembrane region" description="Helical" evidence="1">
    <location>
        <begin position="6"/>
        <end position="29"/>
    </location>
</feature>